<evidence type="ECO:0000313" key="4">
    <source>
        <dbReference type="Proteomes" id="UP001161422"/>
    </source>
</evidence>
<evidence type="ECO:0000313" key="3">
    <source>
        <dbReference type="EMBL" id="GLP95866.1"/>
    </source>
</evidence>
<evidence type="ECO:0008006" key="5">
    <source>
        <dbReference type="Google" id="ProtNLM"/>
    </source>
</evidence>
<comment type="caution">
    <text evidence="3">The sequence shown here is derived from an EMBL/GenBank/DDBJ whole genome shotgun (WGS) entry which is preliminary data.</text>
</comment>
<gene>
    <name evidence="3" type="ORF">GCM10007895_11720</name>
</gene>
<dbReference type="PANTHER" id="PTHR21198:SF7">
    <property type="entry name" value="ASPARTATE-GLUTAMATE RACEMASE FAMILY"/>
    <property type="match status" value="1"/>
</dbReference>
<name>A0AA37RVA0_9GAMM</name>
<dbReference type="PANTHER" id="PTHR21198">
    <property type="entry name" value="GLUTAMATE RACEMASE"/>
    <property type="match status" value="1"/>
</dbReference>
<dbReference type="EMBL" id="BSNC01000003">
    <property type="protein sequence ID" value="GLP95866.1"/>
    <property type="molecule type" value="Genomic_DNA"/>
</dbReference>
<dbReference type="NCBIfam" id="TIGR00035">
    <property type="entry name" value="asp_race"/>
    <property type="match status" value="1"/>
</dbReference>
<dbReference type="InterPro" id="IPR015942">
    <property type="entry name" value="Asp/Glu/hydantoin_racemase"/>
</dbReference>
<dbReference type="GO" id="GO:0047661">
    <property type="term" value="F:amino-acid racemase activity"/>
    <property type="evidence" value="ECO:0007669"/>
    <property type="project" value="InterPro"/>
</dbReference>
<comment type="similarity">
    <text evidence="1">Belongs to the aspartate/glutamate racemases family.</text>
</comment>
<protein>
    <recommendedName>
        <fullName evidence="5">Aspartate racemase</fullName>
    </recommendedName>
</protein>
<dbReference type="PROSITE" id="PS00924">
    <property type="entry name" value="ASP_GLU_RACEMASE_2"/>
    <property type="match status" value="1"/>
</dbReference>
<dbReference type="InterPro" id="IPR033134">
    <property type="entry name" value="Asp/Glu_racemase_AS_2"/>
</dbReference>
<accession>A0AA37RVA0</accession>
<dbReference type="InterPro" id="IPR001920">
    <property type="entry name" value="Asp/Glu_race"/>
</dbReference>
<sequence>MKTLGILGGMSWESTAHYYALINRGIKQRLGGLHSAKILLHSVDFAEIEALQASGDWAQAGEMLAKAGLGLQKAGADALLIATNTMHKVADAIEAQCDLQLLHIADATGRTLIDDGVTRVGLLGTRYTMEQDFYKGRLTERFGLEVRIPNADGINEVNRVIYDELCLGEIKDSSRQSYQAIVADLAEQGCQAVILGCTEIGLLLKPQDCDLPLYDTTEIHAKAAVEFALASD</sequence>
<reference evidence="3" key="2">
    <citation type="submission" date="2023-01" db="EMBL/GenBank/DDBJ databases">
        <title>Draft genome sequence of Paraferrimonas sedimenticola strain NBRC 101628.</title>
        <authorList>
            <person name="Sun Q."/>
            <person name="Mori K."/>
        </authorList>
    </citation>
    <scope>NUCLEOTIDE SEQUENCE</scope>
    <source>
        <strain evidence="3">NBRC 101628</strain>
    </source>
</reference>
<dbReference type="Proteomes" id="UP001161422">
    <property type="component" value="Unassembled WGS sequence"/>
</dbReference>
<proteinExistence type="inferred from homology"/>
<keyword evidence="4" id="KW-1185">Reference proteome</keyword>
<dbReference type="Pfam" id="PF01177">
    <property type="entry name" value="Asp_Glu_race"/>
    <property type="match status" value="1"/>
</dbReference>
<dbReference type="InterPro" id="IPR004380">
    <property type="entry name" value="Asp_race"/>
</dbReference>
<dbReference type="SUPFAM" id="SSF53681">
    <property type="entry name" value="Aspartate/glutamate racemase"/>
    <property type="match status" value="2"/>
</dbReference>
<keyword evidence="2" id="KW-0413">Isomerase</keyword>
<evidence type="ECO:0000256" key="1">
    <source>
        <dbReference type="ARBA" id="ARBA00007847"/>
    </source>
</evidence>
<dbReference type="AlphaFoldDB" id="A0AA37RVA0"/>
<organism evidence="3 4">
    <name type="scientific">Paraferrimonas sedimenticola</name>
    <dbReference type="NCBI Taxonomy" id="375674"/>
    <lineage>
        <taxon>Bacteria</taxon>
        <taxon>Pseudomonadati</taxon>
        <taxon>Pseudomonadota</taxon>
        <taxon>Gammaproteobacteria</taxon>
        <taxon>Alteromonadales</taxon>
        <taxon>Ferrimonadaceae</taxon>
        <taxon>Paraferrimonas</taxon>
    </lineage>
</organism>
<dbReference type="Gene3D" id="3.40.50.1860">
    <property type="match status" value="2"/>
</dbReference>
<evidence type="ECO:0000256" key="2">
    <source>
        <dbReference type="ARBA" id="ARBA00023235"/>
    </source>
</evidence>
<dbReference type="RefSeq" id="WP_095506433.1">
    <property type="nucleotide sequence ID" value="NZ_BSNC01000003.1"/>
</dbReference>
<reference evidence="3" key="1">
    <citation type="journal article" date="2014" name="Int. J. Syst. Evol. Microbiol.">
        <title>Complete genome sequence of Corynebacterium casei LMG S-19264T (=DSM 44701T), isolated from a smear-ripened cheese.</title>
        <authorList>
            <consortium name="US DOE Joint Genome Institute (JGI-PGF)"/>
            <person name="Walter F."/>
            <person name="Albersmeier A."/>
            <person name="Kalinowski J."/>
            <person name="Ruckert C."/>
        </authorList>
    </citation>
    <scope>NUCLEOTIDE SEQUENCE</scope>
    <source>
        <strain evidence="3">NBRC 101628</strain>
    </source>
</reference>